<evidence type="ECO:0000313" key="2">
    <source>
        <dbReference type="Proteomes" id="UP000606786"/>
    </source>
</evidence>
<sequence length="68" mass="7983">MKRHESGNFLSKLNVTPHKPQTLILLNENLRKIKEIQRKLCGDTRMTEARYLTATNVELGKVQLHWQL</sequence>
<dbReference type="Proteomes" id="UP000606786">
    <property type="component" value="Unassembled WGS sequence"/>
</dbReference>
<comment type="caution">
    <text evidence="1">The sequence shown here is derived from an EMBL/GenBank/DDBJ whole genome shotgun (WGS) entry which is preliminary data.</text>
</comment>
<evidence type="ECO:0000313" key="1">
    <source>
        <dbReference type="EMBL" id="CAD6999915.1"/>
    </source>
</evidence>
<dbReference type="EMBL" id="CAJHJT010000012">
    <property type="protein sequence ID" value="CAD6999915.1"/>
    <property type="molecule type" value="Genomic_DNA"/>
</dbReference>
<feature type="non-terminal residue" evidence="1">
    <location>
        <position position="68"/>
    </location>
</feature>
<organism evidence="1 2">
    <name type="scientific">Ceratitis capitata</name>
    <name type="common">Mediterranean fruit fly</name>
    <name type="synonym">Tephritis capitata</name>
    <dbReference type="NCBI Taxonomy" id="7213"/>
    <lineage>
        <taxon>Eukaryota</taxon>
        <taxon>Metazoa</taxon>
        <taxon>Ecdysozoa</taxon>
        <taxon>Arthropoda</taxon>
        <taxon>Hexapoda</taxon>
        <taxon>Insecta</taxon>
        <taxon>Pterygota</taxon>
        <taxon>Neoptera</taxon>
        <taxon>Endopterygota</taxon>
        <taxon>Diptera</taxon>
        <taxon>Brachycera</taxon>
        <taxon>Muscomorpha</taxon>
        <taxon>Tephritoidea</taxon>
        <taxon>Tephritidae</taxon>
        <taxon>Ceratitis</taxon>
        <taxon>Ceratitis</taxon>
    </lineage>
</organism>
<accession>A0A811UPW1</accession>
<gene>
    <name evidence="1" type="ORF">CCAP1982_LOCUS8426</name>
</gene>
<dbReference type="AlphaFoldDB" id="A0A811UPW1"/>
<keyword evidence="2" id="KW-1185">Reference proteome</keyword>
<proteinExistence type="predicted"/>
<protein>
    <submittedName>
        <fullName evidence="1">(Mediterranean fruit fly) hypothetical protein</fullName>
    </submittedName>
</protein>
<reference evidence="1" key="1">
    <citation type="submission" date="2020-11" db="EMBL/GenBank/DDBJ databases">
        <authorList>
            <person name="Whitehead M."/>
        </authorList>
    </citation>
    <scope>NUCLEOTIDE SEQUENCE</scope>
    <source>
        <strain evidence="1">EGII</strain>
    </source>
</reference>
<name>A0A811UPW1_CERCA</name>